<dbReference type="Proteomes" id="UP000244900">
    <property type="component" value="Chromosome"/>
</dbReference>
<proteinExistence type="predicted"/>
<keyword evidence="1" id="KW-0472">Membrane</keyword>
<evidence type="ECO:0000256" key="1">
    <source>
        <dbReference type="SAM" id="Phobius"/>
    </source>
</evidence>
<feature type="transmembrane region" description="Helical" evidence="1">
    <location>
        <begin position="102"/>
        <end position="121"/>
    </location>
</feature>
<keyword evidence="1" id="KW-0812">Transmembrane</keyword>
<feature type="transmembrane region" description="Helical" evidence="1">
    <location>
        <begin position="12"/>
        <end position="35"/>
    </location>
</feature>
<feature type="transmembrane region" description="Helical" evidence="1">
    <location>
        <begin position="217"/>
        <end position="238"/>
    </location>
</feature>
<gene>
    <name evidence="2" type="ORF">DDW44_29030</name>
</gene>
<feature type="transmembrane region" description="Helical" evidence="1">
    <location>
        <begin position="71"/>
        <end position="90"/>
    </location>
</feature>
<protein>
    <submittedName>
        <fullName evidence="2">Uncharacterized protein</fullName>
    </submittedName>
</protein>
<reference evidence="2 3" key="1">
    <citation type="submission" date="2018-05" db="EMBL/GenBank/DDBJ databases">
        <title>Complete genome sequence of sponge-derived Streptomyces sp. HNM0039.</title>
        <authorList>
            <person name="Huang X."/>
            <person name="Zhou S."/>
        </authorList>
    </citation>
    <scope>NUCLEOTIDE SEQUENCE [LARGE SCALE GENOMIC DNA]</scope>
    <source>
        <strain evidence="2 3">HNM0039</strain>
    </source>
</reference>
<dbReference type="EMBL" id="CP029188">
    <property type="protein sequence ID" value="AWI32392.1"/>
    <property type="molecule type" value="Genomic_DNA"/>
</dbReference>
<dbReference type="RefSeq" id="WP_108908338.1">
    <property type="nucleotide sequence ID" value="NZ_CP029188.1"/>
</dbReference>
<evidence type="ECO:0000313" key="2">
    <source>
        <dbReference type="EMBL" id="AWI32392.1"/>
    </source>
</evidence>
<dbReference type="AlphaFoldDB" id="A0A2S1T162"/>
<feature type="transmembrane region" description="Helical" evidence="1">
    <location>
        <begin position="176"/>
        <end position="196"/>
    </location>
</feature>
<dbReference type="OrthoDB" id="3870305at2"/>
<feature type="transmembrane region" description="Helical" evidence="1">
    <location>
        <begin position="41"/>
        <end position="59"/>
    </location>
</feature>
<dbReference type="KEGG" id="stir:DDW44_29030"/>
<evidence type="ECO:0000313" key="3">
    <source>
        <dbReference type="Proteomes" id="UP000244900"/>
    </source>
</evidence>
<organism evidence="2 3">
    <name type="scientific">Streptomyces tirandamycinicus</name>
    <dbReference type="NCBI Taxonomy" id="2174846"/>
    <lineage>
        <taxon>Bacteria</taxon>
        <taxon>Bacillati</taxon>
        <taxon>Actinomycetota</taxon>
        <taxon>Actinomycetes</taxon>
        <taxon>Kitasatosporales</taxon>
        <taxon>Streptomycetaceae</taxon>
        <taxon>Streptomyces</taxon>
    </lineage>
</organism>
<sequence>MNAIAGTEAARRLTGFLDSPVVGMLPWIVFSVLAGPGRFEFAVGISLAIAAFVLVAGRLRRPGTSFKILEVSDVVFFAALAIVGLVASAGTLRWLETYSGELSNFALVAIAFGSIAFREPFTVQYARERVPRSQWDTRGFMHTNYVITAVWALAFLVAAVAGLVGDLVLRQPDNIWTNWVIQIGAIIVAVRFTEWYPPVVRERIHGGAPSRGSPTSVGALFIPFSAYLVPVGIVVLAIGSGPTWLGIALIVLGSLLVRAFKLDADGERTKQTEQTERPRRDAG</sequence>
<keyword evidence="1" id="KW-1133">Transmembrane helix</keyword>
<name>A0A2S1T162_9ACTN</name>
<keyword evidence="3" id="KW-1185">Reference proteome</keyword>
<feature type="transmembrane region" description="Helical" evidence="1">
    <location>
        <begin position="142"/>
        <end position="164"/>
    </location>
</feature>
<accession>A0A2S1T162</accession>
<feature type="transmembrane region" description="Helical" evidence="1">
    <location>
        <begin position="244"/>
        <end position="260"/>
    </location>
</feature>